<feature type="domain" description="DUF7931" evidence="1">
    <location>
        <begin position="16"/>
        <end position="154"/>
    </location>
</feature>
<dbReference type="RefSeq" id="WP_258825988.1">
    <property type="nucleotide sequence ID" value="NZ_JANUHA010000001.1"/>
</dbReference>
<reference evidence="2 3" key="1">
    <citation type="submission" date="2022-08" db="EMBL/GenBank/DDBJ databases">
        <title>Reclassification of Massilia species as members of the genera Telluria, Duganella, Pseudoduganella, Mokoshia gen. nov. and Zemynaea gen. nov. using orthogonal and non-orthogonal genome-based approaches.</title>
        <authorList>
            <person name="Bowman J.P."/>
        </authorList>
    </citation>
    <scope>NUCLEOTIDE SEQUENCE [LARGE SCALE GENOMIC DNA]</scope>
    <source>
        <strain evidence="2 3">JCM 31661</strain>
    </source>
</reference>
<dbReference type="InterPro" id="IPR057691">
    <property type="entry name" value="DUF7931"/>
</dbReference>
<dbReference type="Proteomes" id="UP001206572">
    <property type="component" value="Unassembled WGS sequence"/>
</dbReference>
<name>A0ABT2AFA8_9BURK</name>
<gene>
    <name evidence="2" type="ORF">NX780_00920</name>
</gene>
<comment type="caution">
    <text evidence="2">The sequence shown here is derived from an EMBL/GenBank/DDBJ whole genome shotgun (WGS) entry which is preliminary data.</text>
</comment>
<organism evidence="2 3">
    <name type="scientific">Massilia agri</name>
    <dbReference type="NCBI Taxonomy" id="1886785"/>
    <lineage>
        <taxon>Bacteria</taxon>
        <taxon>Pseudomonadati</taxon>
        <taxon>Pseudomonadota</taxon>
        <taxon>Betaproteobacteria</taxon>
        <taxon>Burkholderiales</taxon>
        <taxon>Oxalobacteraceae</taxon>
        <taxon>Telluria group</taxon>
        <taxon>Massilia</taxon>
    </lineage>
</organism>
<dbReference type="Pfam" id="PF25559">
    <property type="entry name" value="DUF7931"/>
    <property type="match status" value="1"/>
</dbReference>
<evidence type="ECO:0000313" key="3">
    <source>
        <dbReference type="Proteomes" id="UP001206572"/>
    </source>
</evidence>
<protein>
    <recommendedName>
        <fullName evidence="1">DUF7931 domain-containing protein</fullName>
    </recommendedName>
</protein>
<keyword evidence="3" id="KW-1185">Reference proteome</keyword>
<accession>A0ABT2AFA8</accession>
<evidence type="ECO:0000313" key="2">
    <source>
        <dbReference type="EMBL" id="MCS0594902.1"/>
    </source>
</evidence>
<evidence type="ECO:0000259" key="1">
    <source>
        <dbReference type="Pfam" id="PF25559"/>
    </source>
</evidence>
<dbReference type="EMBL" id="JANUHA010000001">
    <property type="protein sequence ID" value="MCS0594902.1"/>
    <property type="molecule type" value="Genomic_DNA"/>
</dbReference>
<sequence>MQEPTKEGSARFDTRAELETHLRACLAAAHVTLDLFDPDFAVFPLGSIETDTLLRAFLGRGGMLRLAMHLPAHIERHYPRLLRLLRDYSHAVECRATPKALHNLTDSFCIVDNRHVLRRFHSDHMRGEMAFDAPGAVDVPRHRFEAIWAESRPVLQPTTTGL</sequence>
<proteinExistence type="predicted"/>